<dbReference type="OrthoDB" id="5383818at2759"/>
<feature type="compositionally biased region" description="Low complexity" evidence="1">
    <location>
        <begin position="311"/>
        <end position="348"/>
    </location>
</feature>
<organism evidence="2 3">
    <name type="scientific">Parascedosporium putredinis</name>
    <dbReference type="NCBI Taxonomy" id="1442378"/>
    <lineage>
        <taxon>Eukaryota</taxon>
        <taxon>Fungi</taxon>
        <taxon>Dikarya</taxon>
        <taxon>Ascomycota</taxon>
        <taxon>Pezizomycotina</taxon>
        <taxon>Sordariomycetes</taxon>
        <taxon>Hypocreomycetidae</taxon>
        <taxon>Microascales</taxon>
        <taxon>Microascaceae</taxon>
        <taxon>Parascedosporium</taxon>
    </lineage>
</organism>
<dbReference type="SUPFAM" id="SSF50370">
    <property type="entry name" value="Ricin B-like lectins"/>
    <property type="match status" value="2"/>
</dbReference>
<dbReference type="CDD" id="cd00161">
    <property type="entry name" value="beta-trefoil_Ricin-like"/>
    <property type="match status" value="2"/>
</dbReference>
<protein>
    <recommendedName>
        <fullName evidence="4">Ricin B lectin domain-containing protein</fullName>
    </recommendedName>
</protein>
<evidence type="ECO:0008006" key="4">
    <source>
        <dbReference type="Google" id="ProtNLM"/>
    </source>
</evidence>
<feature type="region of interest" description="Disordered" evidence="1">
    <location>
        <begin position="265"/>
        <end position="284"/>
    </location>
</feature>
<dbReference type="AlphaFoldDB" id="A0A9P1H902"/>
<feature type="region of interest" description="Disordered" evidence="1">
    <location>
        <begin position="192"/>
        <end position="251"/>
    </location>
</feature>
<evidence type="ECO:0000313" key="3">
    <source>
        <dbReference type="Proteomes" id="UP000838763"/>
    </source>
</evidence>
<dbReference type="Proteomes" id="UP000838763">
    <property type="component" value="Unassembled WGS sequence"/>
</dbReference>
<gene>
    <name evidence="2" type="ORF">PPNO1_LOCUS8650</name>
</gene>
<proteinExistence type="predicted"/>
<feature type="region of interest" description="Disordered" evidence="1">
    <location>
        <begin position="311"/>
        <end position="363"/>
    </location>
</feature>
<evidence type="ECO:0000256" key="1">
    <source>
        <dbReference type="SAM" id="MobiDB-lite"/>
    </source>
</evidence>
<sequence>MERSQAPTGLGLENTGASNALVLAGPLKASRAVEQLDQAAFEEAQQRDDTATRAFSNVQITTSDGRCLFVDLLSGDFRANLTPLQVAACGSTDGQGWDVITAGKHNDQAGAALLVNTLSQACLNFDPRRAAGDQVNLFSCGGRADGGGEVTNSQLFDFAGGADPLALTPRNSQGQCLTVNGNVVGIAACDTTDDGQTFTIGEEPRPAEKTTGSAEDPADDEGEVEDPAVDDGEAAPGNDRGNNQGGGRGNAGEITKAVVEETPAAGTAGTGQNGGNNAEDCGPGRVVTVTETVQAPVATETGADITETAAATETPAASATEEATTSPTAPEQEQATTGGAAVGGVPTANPTEAVPVSRAGGTLNPTAAAKAHELDETATRAFTAVQIRSPQGQCLFVDPTAGDFRQNLIPVQLVDCTGSPNEQFDIITAGKHNNANGAALIVSTLTNGCISFDGRRPAGDTVTIFSCGGRAAGGETNTGQLVSFNGETELAFAPVSENGRTCLVDGQGRVDSAACSGNASQVFTIVA</sequence>
<accession>A0A9P1H902</accession>
<feature type="compositionally biased region" description="Acidic residues" evidence="1">
    <location>
        <begin position="216"/>
        <end position="233"/>
    </location>
</feature>
<dbReference type="Gene3D" id="2.80.10.50">
    <property type="match status" value="2"/>
</dbReference>
<name>A0A9P1H902_9PEZI</name>
<comment type="caution">
    <text evidence="2">The sequence shown here is derived from an EMBL/GenBank/DDBJ whole genome shotgun (WGS) entry which is preliminary data.</text>
</comment>
<evidence type="ECO:0000313" key="2">
    <source>
        <dbReference type="EMBL" id="CAI4219079.1"/>
    </source>
</evidence>
<dbReference type="EMBL" id="CALLCH030000019">
    <property type="protein sequence ID" value="CAI4219079.1"/>
    <property type="molecule type" value="Genomic_DNA"/>
</dbReference>
<keyword evidence="3" id="KW-1185">Reference proteome</keyword>
<dbReference type="PROSITE" id="PS50231">
    <property type="entry name" value="RICIN_B_LECTIN"/>
    <property type="match status" value="2"/>
</dbReference>
<dbReference type="InterPro" id="IPR035992">
    <property type="entry name" value="Ricin_B-like_lectins"/>
</dbReference>
<reference evidence="2" key="1">
    <citation type="submission" date="2022-11" db="EMBL/GenBank/DDBJ databases">
        <authorList>
            <person name="Scott C."/>
            <person name="Bruce N."/>
        </authorList>
    </citation>
    <scope>NUCLEOTIDE SEQUENCE</scope>
</reference>